<sequence length="307" mass="36086">MKSYRIIFAAVLAVAAVSACKSQYEALLNSNDADAKYEAAFAYFNDGKYSKSAALFESLSVLTSGTERDDTVQYYWGLSNYRFRDYYTAETNFGSFIENYPRSPFAPEARFLRLDCLYRSTYRYELDQGPTYRAMQAISEYMIEYPNSTHIDVCGRMMEDLQARLDTKAFEAARLYYHMEDYLAARVAFRNVLKDNSENMYREEILYYTAMASYKYARLSVLGKQKERYLVFADDYFNFIGEYPESQYRKELDALYKRAQRALGRSAVIDADIDMKEKAFAKERREMEKAMKQQEKKKKAEERRSEK</sequence>
<evidence type="ECO:0000256" key="1">
    <source>
        <dbReference type="ARBA" id="ARBA00022729"/>
    </source>
</evidence>
<accession>A0A9D9EX20</accession>
<feature type="chain" id="PRO_5039503279" evidence="5">
    <location>
        <begin position="22"/>
        <end position="307"/>
    </location>
</feature>
<protein>
    <submittedName>
        <fullName evidence="7">Outer membrane protein assembly factor BamD</fullName>
    </submittedName>
</protein>
<evidence type="ECO:0000256" key="4">
    <source>
        <dbReference type="SAM" id="MobiDB-lite"/>
    </source>
</evidence>
<dbReference type="SUPFAM" id="SSF48452">
    <property type="entry name" value="TPR-like"/>
    <property type="match status" value="1"/>
</dbReference>
<dbReference type="Pfam" id="PF13525">
    <property type="entry name" value="YfiO"/>
    <property type="match status" value="1"/>
</dbReference>
<dbReference type="PROSITE" id="PS51257">
    <property type="entry name" value="PROKAR_LIPOPROTEIN"/>
    <property type="match status" value="1"/>
</dbReference>
<feature type="domain" description="Outer membrane lipoprotein BamD-like" evidence="6">
    <location>
        <begin position="32"/>
        <end position="213"/>
    </location>
</feature>
<feature type="signal peptide" evidence="5">
    <location>
        <begin position="1"/>
        <end position="21"/>
    </location>
</feature>
<comment type="caution">
    <text evidence="7">The sequence shown here is derived from an EMBL/GenBank/DDBJ whole genome shotgun (WGS) entry which is preliminary data.</text>
</comment>
<dbReference type="InterPro" id="IPR011990">
    <property type="entry name" value="TPR-like_helical_dom_sf"/>
</dbReference>
<evidence type="ECO:0000313" key="8">
    <source>
        <dbReference type="Proteomes" id="UP000823661"/>
    </source>
</evidence>
<organism evidence="7 8">
    <name type="scientific">Candidatus Cryptobacteroides intestinavium</name>
    <dbReference type="NCBI Taxonomy" id="2840766"/>
    <lineage>
        <taxon>Bacteria</taxon>
        <taxon>Pseudomonadati</taxon>
        <taxon>Bacteroidota</taxon>
        <taxon>Bacteroidia</taxon>
        <taxon>Bacteroidales</taxon>
        <taxon>Candidatus Cryptobacteroides</taxon>
    </lineage>
</organism>
<dbReference type="EMBL" id="JADIMI010000085">
    <property type="protein sequence ID" value="MBO8453020.1"/>
    <property type="molecule type" value="Genomic_DNA"/>
</dbReference>
<dbReference type="InterPro" id="IPR017689">
    <property type="entry name" value="BamD"/>
</dbReference>
<dbReference type="InterPro" id="IPR039565">
    <property type="entry name" value="BamD-like"/>
</dbReference>
<keyword evidence="2" id="KW-0472">Membrane</keyword>
<evidence type="ECO:0000256" key="3">
    <source>
        <dbReference type="ARBA" id="ARBA00023237"/>
    </source>
</evidence>
<evidence type="ECO:0000313" key="7">
    <source>
        <dbReference type="EMBL" id="MBO8453020.1"/>
    </source>
</evidence>
<dbReference type="AlphaFoldDB" id="A0A9D9EX20"/>
<evidence type="ECO:0000256" key="5">
    <source>
        <dbReference type="SAM" id="SignalP"/>
    </source>
</evidence>
<reference evidence="7" key="1">
    <citation type="submission" date="2020-10" db="EMBL/GenBank/DDBJ databases">
        <authorList>
            <person name="Gilroy R."/>
        </authorList>
    </citation>
    <scope>NUCLEOTIDE SEQUENCE</scope>
    <source>
        <strain evidence="7">B1-20833</strain>
    </source>
</reference>
<proteinExistence type="predicted"/>
<reference evidence="7" key="2">
    <citation type="journal article" date="2021" name="PeerJ">
        <title>Extensive microbial diversity within the chicken gut microbiome revealed by metagenomics and culture.</title>
        <authorList>
            <person name="Gilroy R."/>
            <person name="Ravi A."/>
            <person name="Getino M."/>
            <person name="Pursley I."/>
            <person name="Horton D.L."/>
            <person name="Alikhan N.F."/>
            <person name="Baker D."/>
            <person name="Gharbi K."/>
            <person name="Hall N."/>
            <person name="Watson M."/>
            <person name="Adriaenssens E.M."/>
            <person name="Foster-Nyarko E."/>
            <person name="Jarju S."/>
            <person name="Secka A."/>
            <person name="Antonio M."/>
            <person name="Oren A."/>
            <person name="Chaudhuri R.R."/>
            <person name="La Ragione R."/>
            <person name="Hildebrand F."/>
            <person name="Pallen M.J."/>
        </authorList>
    </citation>
    <scope>NUCLEOTIDE SEQUENCE</scope>
    <source>
        <strain evidence="7">B1-20833</strain>
    </source>
</reference>
<dbReference type="NCBIfam" id="TIGR03302">
    <property type="entry name" value="OM_YfiO"/>
    <property type="match status" value="1"/>
</dbReference>
<dbReference type="Proteomes" id="UP000823661">
    <property type="component" value="Unassembled WGS sequence"/>
</dbReference>
<evidence type="ECO:0000259" key="6">
    <source>
        <dbReference type="Pfam" id="PF13525"/>
    </source>
</evidence>
<keyword evidence="3" id="KW-0998">Cell outer membrane</keyword>
<name>A0A9D9EX20_9BACT</name>
<feature type="region of interest" description="Disordered" evidence="4">
    <location>
        <begin position="284"/>
        <end position="307"/>
    </location>
</feature>
<gene>
    <name evidence="7" type="primary">bamD</name>
    <name evidence="7" type="ORF">IAC06_09105</name>
</gene>
<evidence type="ECO:0000256" key="2">
    <source>
        <dbReference type="ARBA" id="ARBA00023136"/>
    </source>
</evidence>
<dbReference type="Gene3D" id="1.25.40.10">
    <property type="entry name" value="Tetratricopeptide repeat domain"/>
    <property type="match status" value="1"/>
</dbReference>
<keyword evidence="1 5" id="KW-0732">Signal</keyword>